<gene>
    <name evidence="2" type="ORF">IZO911_LOCUS29757</name>
    <name evidence="3" type="ORF">KXQ929_LOCUS37211</name>
</gene>
<evidence type="ECO:0000256" key="1">
    <source>
        <dbReference type="SAM" id="SignalP"/>
    </source>
</evidence>
<feature type="signal peptide" evidence="1">
    <location>
        <begin position="1"/>
        <end position="20"/>
    </location>
</feature>
<protein>
    <recommendedName>
        <fullName evidence="5">Transmembrane protein</fullName>
    </recommendedName>
</protein>
<evidence type="ECO:0000313" key="2">
    <source>
        <dbReference type="EMBL" id="CAF1221891.1"/>
    </source>
</evidence>
<name>A0A819XXV4_9BILA</name>
<comment type="caution">
    <text evidence="3">The sequence shown here is derived from an EMBL/GenBank/DDBJ whole genome shotgun (WGS) entry which is preliminary data.</text>
</comment>
<dbReference type="AlphaFoldDB" id="A0A819XXV4"/>
<accession>A0A819XXV4</accession>
<dbReference type="Proteomes" id="UP000663860">
    <property type="component" value="Unassembled WGS sequence"/>
</dbReference>
<organism evidence="3 4">
    <name type="scientific">Adineta steineri</name>
    <dbReference type="NCBI Taxonomy" id="433720"/>
    <lineage>
        <taxon>Eukaryota</taxon>
        <taxon>Metazoa</taxon>
        <taxon>Spiralia</taxon>
        <taxon>Gnathifera</taxon>
        <taxon>Rotifera</taxon>
        <taxon>Eurotatoria</taxon>
        <taxon>Bdelloidea</taxon>
        <taxon>Adinetida</taxon>
        <taxon>Adinetidae</taxon>
        <taxon>Adineta</taxon>
    </lineage>
</organism>
<dbReference type="Proteomes" id="UP000663868">
    <property type="component" value="Unassembled WGS sequence"/>
</dbReference>
<proteinExistence type="predicted"/>
<dbReference type="EMBL" id="CAJOBB010006081">
    <property type="protein sequence ID" value="CAF4150193.1"/>
    <property type="molecule type" value="Genomic_DNA"/>
</dbReference>
<sequence length="329" mass="38378">MMKVLLFLLSCILCHYKGYCEQPYFPRQVVFSMGDDTTIIAIDEINQRAYQSIKYSFDPIPQISYALQHFPYAIPNTPQSKYYVQLLLGGDASMANCEYTAYWKYGGYYLNVFPSHWMNGSTFEIKNYLNFTYKMIHSNNSSSDEDYWYTNEICETEDGNKPPCQEIFFKKNTEIPLRLNQVVYRGYRFIQTTINYNVISIGKPDDKYFNSMPKDWPTKCEDVDLGLTYYPQSATIKLNKSAEFHVSLSTPPHQIIGNGTVLVQWNTTQCIDCFTLSPKEFTFNMNNFQENQILTITRIKNAPRSVIIPILHGEGYEFIPPERFQIYID</sequence>
<feature type="chain" id="PRO_5036416006" description="Transmembrane protein" evidence="1">
    <location>
        <begin position="21"/>
        <end position="329"/>
    </location>
</feature>
<evidence type="ECO:0008006" key="5">
    <source>
        <dbReference type="Google" id="ProtNLM"/>
    </source>
</evidence>
<keyword evidence="1" id="KW-0732">Signal</keyword>
<evidence type="ECO:0000313" key="3">
    <source>
        <dbReference type="EMBL" id="CAF4150193.1"/>
    </source>
</evidence>
<reference evidence="3" key="1">
    <citation type="submission" date="2021-02" db="EMBL/GenBank/DDBJ databases">
        <authorList>
            <person name="Nowell W R."/>
        </authorList>
    </citation>
    <scope>NUCLEOTIDE SEQUENCE</scope>
</reference>
<evidence type="ECO:0000313" key="4">
    <source>
        <dbReference type="Proteomes" id="UP000663868"/>
    </source>
</evidence>
<dbReference type="EMBL" id="CAJNOE010000451">
    <property type="protein sequence ID" value="CAF1221891.1"/>
    <property type="molecule type" value="Genomic_DNA"/>
</dbReference>